<reference evidence="1" key="1">
    <citation type="journal article" date="2023" name="G3 (Bethesda)">
        <title>Whole genome assemblies of Zophobas morio and Tenebrio molitor.</title>
        <authorList>
            <person name="Kaur S."/>
            <person name="Stinson S.A."/>
            <person name="diCenzo G.C."/>
        </authorList>
    </citation>
    <scope>NUCLEOTIDE SEQUENCE</scope>
    <source>
        <strain evidence="1">QUZm001</strain>
    </source>
</reference>
<organism evidence="1 2">
    <name type="scientific">Zophobas morio</name>
    <dbReference type="NCBI Taxonomy" id="2755281"/>
    <lineage>
        <taxon>Eukaryota</taxon>
        <taxon>Metazoa</taxon>
        <taxon>Ecdysozoa</taxon>
        <taxon>Arthropoda</taxon>
        <taxon>Hexapoda</taxon>
        <taxon>Insecta</taxon>
        <taxon>Pterygota</taxon>
        <taxon>Neoptera</taxon>
        <taxon>Endopterygota</taxon>
        <taxon>Coleoptera</taxon>
        <taxon>Polyphaga</taxon>
        <taxon>Cucujiformia</taxon>
        <taxon>Tenebrionidae</taxon>
        <taxon>Zophobas</taxon>
    </lineage>
</organism>
<protein>
    <submittedName>
        <fullName evidence="1">Uncharacterized protein</fullName>
    </submittedName>
</protein>
<sequence>MGSSKHGDDDSSCGVRLAERRSLKKGLEAEVATDSRKTSITKPLEGDCVYHYILLDSKVFHLPCKRTLLRITEKLKFSPGLQDVMFDILLRLIT</sequence>
<gene>
    <name evidence="1" type="ORF">Zmor_021855</name>
</gene>
<dbReference type="EMBL" id="JALNTZ010000006">
    <property type="protein sequence ID" value="KAJ3650148.1"/>
    <property type="molecule type" value="Genomic_DNA"/>
</dbReference>
<accession>A0AA38I671</accession>
<keyword evidence="2" id="KW-1185">Reference proteome</keyword>
<name>A0AA38I671_9CUCU</name>
<proteinExistence type="predicted"/>
<evidence type="ECO:0000313" key="1">
    <source>
        <dbReference type="EMBL" id="KAJ3650148.1"/>
    </source>
</evidence>
<evidence type="ECO:0000313" key="2">
    <source>
        <dbReference type="Proteomes" id="UP001168821"/>
    </source>
</evidence>
<dbReference type="Proteomes" id="UP001168821">
    <property type="component" value="Unassembled WGS sequence"/>
</dbReference>
<dbReference type="AlphaFoldDB" id="A0AA38I671"/>
<comment type="caution">
    <text evidence="1">The sequence shown here is derived from an EMBL/GenBank/DDBJ whole genome shotgun (WGS) entry which is preliminary data.</text>
</comment>